<dbReference type="Proteomes" id="UP001055117">
    <property type="component" value="Unassembled WGS sequence"/>
</dbReference>
<evidence type="ECO:0000313" key="2">
    <source>
        <dbReference type="EMBL" id="GJD44219.1"/>
    </source>
</evidence>
<accession>A0ABQ4QG33</accession>
<sequence>MNAPTPSPFAKLFGGGYRLLVPIVPHGAPLSNRTHLKPKSRGKAPGIRNHEGKWTSIRDWQNTTPTEADLSAWTAMGAGVGIRTGPQPDGTWLEAIDADTLDAACAGIIEAQVEGFFGFTPTRVGNAPKALYLIRVEAPAGDQPIPYMSLAFDGGVVEVLGRAKQFVAGDSIHPTTLQPYKWTRPLCRFEDLPVRTLDELHAFLSACRAALPAAGDVYTEGRGNRSVAQEALAGDLAELERAIPLIPNVYEPPGREKFIRMAAAFRGAFQNHYERGLELFEEWADKADLSVRPDDSVHEDPGQVYRSVKAPYACGAGLLYELAEAADPSGEFRRADALAAPYFDAEAAAMQPDEVDTAEAATIVGADKIPPLVSGRIDLGDLIGLPPRQWLYGTKISRRYVTFLASPGGVGKTAYVFAMALAAASSQALLHDTARKPLRVWIYNLEDDIVELRRRLAAAMRHYGLDPAVLDNIRLNSGRDRRFRIVQAKDGQFVVLPDFRGVIEEMRREQVDILIVDPYLRSHGVSENENEAQDEVMRLYADIAEATNAGIVLVHHTKKGAVAGEMDSLRGGSTQGGGARAAFTLSPMASEDAAKLGIPDEERRLYVRMDDAKNNMAPPAQRAEWLKLASVHLGNGTVEYPHGDNVQVATAWTPPSAWEGAEEGSEHKVLSAIEAGPSTGERYSARPQDRDRWVGDALVSLLGCTVGQAKATIEAWLKQGVIEVADYRSVDQRKTRKGVYVRMLPEVSEQDIFG</sequence>
<dbReference type="SUPFAM" id="SSF52540">
    <property type="entry name" value="P-loop containing nucleoside triphosphate hydrolases"/>
    <property type="match status" value="1"/>
</dbReference>
<feature type="region of interest" description="Disordered" evidence="1">
    <location>
        <begin position="30"/>
        <end position="51"/>
    </location>
</feature>
<organism evidence="2 3">
    <name type="scientific">Methylobacterium cerastii</name>
    <dbReference type="NCBI Taxonomy" id="932741"/>
    <lineage>
        <taxon>Bacteria</taxon>
        <taxon>Pseudomonadati</taxon>
        <taxon>Pseudomonadota</taxon>
        <taxon>Alphaproteobacteria</taxon>
        <taxon>Hyphomicrobiales</taxon>
        <taxon>Methylobacteriaceae</taxon>
        <taxon>Methylobacterium</taxon>
    </lineage>
</organism>
<comment type="caution">
    <text evidence="2">The sequence shown here is derived from an EMBL/GenBank/DDBJ whole genome shotgun (WGS) entry which is preliminary data.</text>
</comment>
<dbReference type="EMBL" id="BPQG01000030">
    <property type="protein sequence ID" value="GJD44219.1"/>
    <property type="molecule type" value="Genomic_DNA"/>
</dbReference>
<dbReference type="InterPro" id="IPR027417">
    <property type="entry name" value="P-loop_NTPase"/>
</dbReference>
<dbReference type="RefSeq" id="WP_238272144.1">
    <property type="nucleotide sequence ID" value="NZ_BPQG01000030.1"/>
</dbReference>
<evidence type="ECO:0000313" key="3">
    <source>
        <dbReference type="Proteomes" id="UP001055117"/>
    </source>
</evidence>
<dbReference type="Pfam" id="PF13481">
    <property type="entry name" value="AAA_25"/>
    <property type="match status" value="1"/>
</dbReference>
<reference evidence="2 3" key="1">
    <citation type="journal article" date="2021" name="Front. Microbiol.">
        <title>Comprehensive Comparative Genomics and Phenotyping of Methylobacterium Species.</title>
        <authorList>
            <person name="Alessa O."/>
            <person name="Ogura Y."/>
            <person name="Fujitani Y."/>
            <person name="Takami H."/>
            <person name="Hayashi T."/>
            <person name="Sahin N."/>
            <person name="Tani A."/>
        </authorList>
    </citation>
    <scope>NUCLEOTIDE SEQUENCE [LARGE SCALE GENOMIC DNA]</scope>
    <source>
        <strain evidence="2 3">DSM 23679</strain>
    </source>
</reference>
<protein>
    <recommendedName>
        <fullName evidence="4">DNA primase/polymerase bifunctional N-terminal domain-containing protein</fullName>
    </recommendedName>
</protein>
<gene>
    <name evidence="2" type="ORF">AFCDBAGC_2085</name>
</gene>
<proteinExistence type="predicted"/>
<keyword evidence="3" id="KW-1185">Reference proteome</keyword>
<dbReference type="Gene3D" id="3.40.50.300">
    <property type="entry name" value="P-loop containing nucleotide triphosphate hydrolases"/>
    <property type="match status" value="1"/>
</dbReference>
<name>A0ABQ4QG33_9HYPH</name>
<evidence type="ECO:0008006" key="4">
    <source>
        <dbReference type="Google" id="ProtNLM"/>
    </source>
</evidence>
<evidence type="ECO:0000256" key="1">
    <source>
        <dbReference type="SAM" id="MobiDB-lite"/>
    </source>
</evidence>